<gene>
    <name evidence="4" type="ORF">Z520_06910</name>
</gene>
<feature type="region of interest" description="Disordered" evidence="2">
    <location>
        <begin position="258"/>
        <end position="296"/>
    </location>
</feature>
<evidence type="ECO:0000313" key="5">
    <source>
        <dbReference type="Proteomes" id="UP000053411"/>
    </source>
</evidence>
<dbReference type="GO" id="GO:0005524">
    <property type="term" value="F:ATP binding"/>
    <property type="evidence" value="ECO:0007669"/>
    <property type="project" value="InterPro"/>
</dbReference>
<dbReference type="AlphaFoldDB" id="A0A0D2KLF5"/>
<evidence type="ECO:0000313" key="4">
    <source>
        <dbReference type="EMBL" id="KIX97458.1"/>
    </source>
</evidence>
<dbReference type="SUPFAM" id="SSF56112">
    <property type="entry name" value="Protein kinase-like (PK-like)"/>
    <property type="match status" value="1"/>
</dbReference>
<dbReference type="PANTHER" id="PTHR11909">
    <property type="entry name" value="CASEIN KINASE-RELATED"/>
    <property type="match status" value="1"/>
</dbReference>
<name>A0A0D2KLF5_9EURO</name>
<feature type="domain" description="Protein kinase" evidence="3">
    <location>
        <begin position="1"/>
        <end position="234"/>
    </location>
</feature>
<dbReference type="OrthoDB" id="5800476at2759"/>
<organism evidence="4 5">
    <name type="scientific">Fonsecaea multimorphosa CBS 102226</name>
    <dbReference type="NCBI Taxonomy" id="1442371"/>
    <lineage>
        <taxon>Eukaryota</taxon>
        <taxon>Fungi</taxon>
        <taxon>Dikarya</taxon>
        <taxon>Ascomycota</taxon>
        <taxon>Pezizomycotina</taxon>
        <taxon>Eurotiomycetes</taxon>
        <taxon>Chaetothyriomycetidae</taxon>
        <taxon>Chaetothyriales</taxon>
        <taxon>Herpotrichiellaceae</taxon>
        <taxon>Fonsecaea</taxon>
    </lineage>
</organism>
<dbReference type="Pfam" id="PF00069">
    <property type="entry name" value="Pkinase"/>
    <property type="match status" value="1"/>
</dbReference>
<dbReference type="Gene3D" id="1.10.510.10">
    <property type="entry name" value="Transferase(Phosphotransferase) domain 1"/>
    <property type="match status" value="1"/>
</dbReference>
<feature type="compositionally biased region" description="Basic and acidic residues" evidence="2">
    <location>
        <begin position="283"/>
        <end position="296"/>
    </location>
</feature>
<dbReference type="PROSITE" id="PS00108">
    <property type="entry name" value="PROTEIN_KINASE_ST"/>
    <property type="match status" value="1"/>
</dbReference>
<dbReference type="InterPro" id="IPR011009">
    <property type="entry name" value="Kinase-like_dom_sf"/>
</dbReference>
<dbReference type="InterPro" id="IPR050235">
    <property type="entry name" value="CK1_Ser-Thr_kinase"/>
</dbReference>
<evidence type="ECO:0000256" key="2">
    <source>
        <dbReference type="SAM" id="MobiDB-lite"/>
    </source>
</evidence>
<dbReference type="PROSITE" id="PS50011">
    <property type="entry name" value="PROTEIN_KINASE_DOM"/>
    <property type="match status" value="1"/>
</dbReference>
<dbReference type="GO" id="GO:0004674">
    <property type="term" value="F:protein serine/threonine kinase activity"/>
    <property type="evidence" value="ECO:0007669"/>
    <property type="project" value="UniProtKB-EC"/>
</dbReference>
<dbReference type="CDD" id="cd14016">
    <property type="entry name" value="STKc_CK1"/>
    <property type="match status" value="1"/>
</dbReference>
<dbReference type="VEuPathDB" id="FungiDB:Z520_06910"/>
<evidence type="ECO:0000256" key="1">
    <source>
        <dbReference type="ARBA" id="ARBA00012513"/>
    </source>
</evidence>
<dbReference type="Proteomes" id="UP000053411">
    <property type="component" value="Unassembled WGS sequence"/>
</dbReference>
<evidence type="ECO:0000259" key="3">
    <source>
        <dbReference type="PROSITE" id="PS50011"/>
    </source>
</evidence>
<dbReference type="InterPro" id="IPR000719">
    <property type="entry name" value="Prot_kinase_dom"/>
</dbReference>
<dbReference type="STRING" id="1442371.A0A0D2KLF5"/>
<dbReference type="EMBL" id="KN848074">
    <property type="protein sequence ID" value="KIX97458.1"/>
    <property type="molecule type" value="Genomic_DNA"/>
</dbReference>
<sequence length="296" mass="34327">MLEEEAEIYRSLAGWPGFPQVYWYGQQDDLMVLVFELLGPNLEDLFRYCGDRFSLKTTLMLADQLLRRFETLHSHHFLHRDIKPENFLLGTGRRGNTVYMTDLGLAVYHRPGRSRPYSSPNRYETTRPPLLLGTCRYASIKGHLGEAQSPRDDLEALGYMLVYFLRGKLPWQGLKADKAAKHLLVLEMKRATTPSTLCDGLPAAFEEYMTYVQNLNDNDRPDYRALRAMFDQVFRAEGFEHDNVFDWTLREFQKLESAAPELPTSQDSAHLRAVNDTSSPHNEIPEKPEPRRSRRR</sequence>
<dbReference type="RefSeq" id="XP_016631581.1">
    <property type="nucleotide sequence ID" value="XM_016777410.1"/>
</dbReference>
<dbReference type="EC" id="2.7.11.1" evidence="1"/>
<protein>
    <recommendedName>
        <fullName evidence="1">non-specific serine/threonine protein kinase</fullName>
        <ecNumber evidence="1">2.7.11.1</ecNumber>
    </recommendedName>
</protein>
<dbReference type="GeneID" id="27712656"/>
<dbReference type="InterPro" id="IPR008271">
    <property type="entry name" value="Ser/Thr_kinase_AS"/>
</dbReference>
<accession>A0A0D2KLF5</accession>
<keyword evidence="5" id="KW-1185">Reference proteome</keyword>
<dbReference type="SMART" id="SM00220">
    <property type="entry name" value="S_TKc"/>
    <property type="match status" value="1"/>
</dbReference>
<proteinExistence type="predicted"/>
<reference evidence="4 5" key="1">
    <citation type="submission" date="2015-01" db="EMBL/GenBank/DDBJ databases">
        <title>The Genome Sequence of Fonsecaea multimorphosa CBS 102226.</title>
        <authorList>
            <consortium name="The Broad Institute Genomics Platform"/>
            <person name="Cuomo C."/>
            <person name="de Hoog S."/>
            <person name="Gorbushina A."/>
            <person name="Stielow B."/>
            <person name="Teixiera M."/>
            <person name="Abouelleil A."/>
            <person name="Chapman S.B."/>
            <person name="Priest M."/>
            <person name="Young S.K."/>
            <person name="Wortman J."/>
            <person name="Nusbaum C."/>
            <person name="Birren B."/>
        </authorList>
    </citation>
    <scope>NUCLEOTIDE SEQUENCE [LARGE SCALE GENOMIC DNA]</scope>
    <source>
        <strain evidence="4 5">CBS 102226</strain>
    </source>
</reference>